<keyword evidence="1" id="KW-0201">Cytochrome c-type biogenesis</keyword>
<feature type="coiled-coil region" evidence="2">
    <location>
        <begin position="34"/>
        <end position="61"/>
    </location>
</feature>
<evidence type="ECO:0000313" key="3">
    <source>
        <dbReference type="EMBL" id="GGX61792.1"/>
    </source>
</evidence>
<gene>
    <name evidence="3" type="ORF">GCM10011309_09670</name>
</gene>
<evidence type="ECO:0000256" key="2">
    <source>
        <dbReference type="SAM" id="Coils"/>
    </source>
</evidence>
<dbReference type="PANTHER" id="PTHR47870:SF1">
    <property type="entry name" value="CYTOCHROME C-TYPE BIOGENESIS PROTEIN CCMH"/>
    <property type="match status" value="1"/>
</dbReference>
<dbReference type="AlphaFoldDB" id="A0A918KFF0"/>
<proteinExistence type="predicted"/>
<evidence type="ECO:0000313" key="4">
    <source>
        <dbReference type="Proteomes" id="UP000600865"/>
    </source>
</evidence>
<dbReference type="PANTHER" id="PTHR47870">
    <property type="entry name" value="CYTOCHROME C-TYPE BIOGENESIS PROTEIN CCMH"/>
    <property type="match status" value="1"/>
</dbReference>
<accession>A0A918KFF0</accession>
<dbReference type="Proteomes" id="UP000600865">
    <property type="component" value="Unassembled WGS sequence"/>
</dbReference>
<dbReference type="EMBL" id="BMYV01000001">
    <property type="protein sequence ID" value="GGX61792.1"/>
    <property type="molecule type" value="Genomic_DNA"/>
</dbReference>
<comment type="caution">
    <text evidence="3">The sequence shown here is derived from an EMBL/GenBank/DDBJ whole genome shotgun (WGS) entry which is preliminary data.</text>
</comment>
<dbReference type="InterPro" id="IPR051263">
    <property type="entry name" value="C-type_cytochrome_biogenesis"/>
</dbReference>
<dbReference type="SUPFAM" id="SSF48452">
    <property type="entry name" value="TPR-like"/>
    <property type="match status" value="1"/>
</dbReference>
<sequence>MIWFLGLGLALVVSLYLIAPFLARDVDIFETDEITAYREELRALQSREDGAEAEIAILQARLLKAAKADAPRAGGRSAALPVAVSLLLVSSGLGLYAKLGSPDFEPMIRQQPPEMAGASQGPDFSTLLPRFETQLAENPEDVTGWYLYGRALMLSGQPTAGLRAYERALELSDTPEIRKEYEAAKTYAEQRQRGPSAEDIAAMQSLSEAERQDAIKGMVASLSARLREAPNDPAGWEQLLRSRKVLGQDDLARDDLIELRKALPEQAEAIIARTGWAE</sequence>
<dbReference type="GO" id="GO:0017004">
    <property type="term" value="P:cytochrome complex assembly"/>
    <property type="evidence" value="ECO:0007669"/>
    <property type="project" value="UniProtKB-KW"/>
</dbReference>
<protein>
    <recommendedName>
        <fullName evidence="5">Cytochrome c-type biogenesis protein CcmH</fullName>
    </recommendedName>
</protein>
<dbReference type="Gene3D" id="1.25.40.10">
    <property type="entry name" value="Tetratricopeptide repeat domain"/>
    <property type="match status" value="1"/>
</dbReference>
<organism evidence="3 4">
    <name type="scientific">Litorimonas cladophorae</name>
    <dbReference type="NCBI Taxonomy" id="1220491"/>
    <lineage>
        <taxon>Bacteria</taxon>
        <taxon>Pseudomonadati</taxon>
        <taxon>Pseudomonadota</taxon>
        <taxon>Alphaproteobacteria</taxon>
        <taxon>Maricaulales</taxon>
        <taxon>Robiginitomaculaceae</taxon>
    </lineage>
</organism>
<evidence type="ECO:0008006" key="5">
    <source>
        <dbReference type="Google" id="ProtNLM"/>
    </source>
</evidence>
<keyword evidence="4" id="KW-1185">Reference proteome</keyword>
<reference evidence="3 4" key="1">
    <citation type="journal article" date="2014" name="Int. J. Syst. Evol. Microbiol.">
        <title>Complete genome sequence of Corynebacterium casei LMG S-19264T (=DSM 44701T), isolated from a smear-ripened cheese.</title>
        <authorList>
            <consortium name="US DOE Joint Genome Institute (JGI-PGF)"/>
            <person name="Walter F."/>
            <person name="Albersmeier A."/>
            <person name="Kalinowski J."/>
            <person name="Ruckert C."/>
        </authorList>
    </citation>
    <scope>NUCLEOTIDE SEQUENCE [LARGE SCALE GENOMIC DNA]</scope>
    <source>
        <strain evidence="3 4">KCTC 23968</strain>
    </source>
</reference>
<dbReference type="RefSeq" id="WP_189582067.1">
    <property type="nucleotide sequence ID" value="NZ_BMYV01000001.1"/>
</dbReference>
<name>A0A918KFF0_9PROT</name>
<keyword evidence="2" id="KW-0175">Coiled coil</keyword>
<dbReference type="InterPro" id="IPR011990">
    <property type="entry name" value="TPR-like_helical_dom_sf"/>
</dbReference>
<evidence type="ECO:0000256" key="1">
    <source>
        <dbReference type="ARBA" id="ARBA00022748"/>
    </source>
</evidence>